<protein>
    <submittedName>
        <fullName evidence="1">Uncharacterized protein</fullName>
    </submittedName>
</protein>
<name>A0A6G4U1Z7_9ACTN</name>
<dbReference type="Proteomes" id="UP000481583">
    <property type="component" value="Unassembled WGS sequence"/>
</dbReference>
<sequence>MPKSTAPRRHLPNSPFKAKATPRIEDFVVGDRVCHDQYGLGRIVAAEYDIALHVDFGDRQLRITSPYARMHKL</sequence>
<dbReference type="EMBL" id="JAAKZV010000056">
    <property type="protein sequence ID" value="NGN65261.1"/>
    <property type="molecule type" value="Genomic_DNA"/>
</dbReference>
<evidence type="ECO:0000313" key="2">
    <source>
        <dbReference type="Proteomes" id="UP000481583"/>
    </source>
</evidence>
<comment type="caution">
    <text evidence="1">The sequence shown here is derived from an EMBL/GenBank/DDBJ whole genome shotgun (WGS) entry which is preliminary data.</text>
</comment>
<gene>
    <name evidence="1" type="ORF">G5C51_15305</name>
</gene>
<keyword evidence="2" id="KW-1185">Reference proteome</keyword>
<evidence type="ECO:0000313" key="1">
    <source>
        <dbReference type="EMBL" id="NGN65261.1"/>
    </source>
</evidence>
<reference evidence="1 2" key="1">
    <citation type="submission" date="2020-02" db="EMBL/GenBank/DDBJ databases">
        <title>Whole-genome analyses of novel actinobacteria.</title>
        <authorList>
            <person name="Sahin N."/>
        </authorList>
    </citation>
    <scope>NUCLEOTIDE SEQUENCE [LARGE SCALE GENOMIC DNA]</scope>
    <source>
        <strain evidence="1 2">A7024</strain>
    </source>
</reference>
<dbReference type="RefSeq" id="WP_165237518.1">
    <property type="nucleotide sequence ID" value="NZ_JAAKZV010000056.1"/>
</dbReference>
<dbReference type="AlphaFoldDB" id="A0A6G4U1Z7"/>
<accession>A0A6G4U1Z7</accession>
<organism evidence="1 2">
    <name type="scientific">Streptomyces coryli</name>
    <dbReference type="NCBI Taxonomy" id="1128680"/>
    <lineage>
        <taxon>Bacteria</taxon>
        <taxon>Bacillati</taxon>
        <taxon>Actinomycetota</taxon>
        <taxon>Actinomycetes</taxon>
        <taxon>Kitasatosporales</taxon>
        <taxon>Streptomycetaceae</taxon>
        <taxon>Streptomyces</taxon>
    </lineage>
</organism>
<proteinExistence type="predicted"/>